<dbReference type="PANTHER" id="PTHR30250">
    <property type="entry name" value="PST FAMILY PREDICTED COLANIC ACID TRANSPORTER"/>
    <property type="match status" value="1"/>
</dbReference>
<feature type="transmembrane region" description="Helical" evidence="6">
    <location>
        <begin position="356"/>
        <end position="377"/>
    </location>
</feature>
<feature type="transmembrane region" description="Helical" evidence="6">
    <location>
        <begin position="188"/>
        <end position="210"/>
    </location>
</feature>
<feature type="transmembrane region" description="Helical" evidence="6">
    <location>
        <begin position="125"/>
        <end position="143"/>
    </location>
</feature>
<protein>
    <recommendedName>
        <fullName evidence="8">Polysaccharide biosynthesis protein C-terminal domain-containing protein</fullName>
    </recommendedName>
</protein>
<organism evidence="7">
    <name type="scientific">marine metagenome</name>
    <dbReference type="NCBI Taxonomy" id="408172"/>
    <lineage>
        <taxon>unclassified sequences</taxon>
        <taxon>metagenomes</taxon>
        <taxon>ecological metagenomes</taxon>
    </lineage>
</organism>
<sequence length="390" mass="42285">VGRSISSIDYGVFNSLFAMVSIFTAPVSVVHIVFSRFIVNLSLSGLGKVKSLFTKSFKIILGLSGTILLGSITTIPLIKDFFHLEVTTPIVLVLITICFSMLFPIPFAILEGLHRFTRLGIGSSCTPLIRFFGALLFVAGLGWGVNGALLTAATASVFTLGFGLWSLKDIFKVSSEPLPDGTFRDMANYSGPVFLSTTMIMILGTIDISLVRHYCSPEEAGLYATAAILGRIALFLPGALITVLFPSAAKARALGEKDGYILWTSLSLTAFLAFSVALLFNLWPEQFISLFLGDQHREAASLLKIISIAMAILSLTNVIASYSLARSDYAFLFPLVAGVTLMMALILTYHDTATTIAYIMLLSVSSIFIVAFAQLIFKINRSLTTTHRRT</sequence>
<evidence type="ECO:0008006" key="8">
    <source>
        <dbReference type="Google" id="ProtNLM"/>
    </source>
</evidence>
<accession>A0A381WCL8</accession>
<dbReference type="Pfam" id="PF13440">
    <property type="entry name" value="Polysacc_synt_3"/>
    <property type="match status" value="1"/>
</dbReference>
<evidence type="ECO:0000256" key="1">
    <source>
        <dbReference type="ARBA" id="ARBA00004651"/>
    </source>
</evidence>
<evidence type="ECO:0000256" key="5">
    <source>
        <dbReference type="ARBA" id="ARBA00023136"/>
    </source>
</evidence>
<feature type="transmembrane region" description="Helical" evidence="6">
    <location>
        <begin position="222"/>
        <end position="248"/>
    </location>
</feature>
<dbReference type="GO" id="GO:0005886">
    <property type="term" value="C:plasma membrane"/>
    <property type="evidence" value="ECO:0007669"/>
    <property type="project" value="UniProtKB-SubCell"/>
</dbReference>
<feature type="transmembrane region" description="Helical" evidence="6">
    <location>
        <begin position="260"/>
        <end position="282"/>
    </location>
</feature>
<comment type="subcellular location">
    <subcellularLocation>
        <location evidence="1">Cell membrane</location>
        <topology evidence="1">Multi-pass membrane protein</topology>
    </subcellularLocation>
</comment>
<dbReference type="AlphaFoldDB" id="A0A381WCL8"/>
<feature type="transmembrane region" description="Helical" evidence="6">
    <location>
        <begin position="90"/>
        <end position="113"/>
    </location>
</feature>
<keyword evidence="5 6" id="KW-0472">Membrane</keyword>
<evidence type="ECO:0000256" key="2">
    <source>
        <dbReference type="ARBA" id="ARBA00022475"/>
    </source>
</evidence>
<dbReference type="InterPro" id="IPR050833">
    <property type="entry name" value="Poly_Biosynth_Transport"/>
</dbReference>
<feature type="non-terminal residue" evidence="7">
    <location>
        <position position="1"/>
    </location>
</feature>
<evidence type="ECO:0000256" key="3">
    <source>
        <dbReference type="ARBA" id="ARBA00022692"/>
    </source>
</evidence>
<feature type="transmembrane region" description="Helical" evidence="6">
    <location>
        <begin position="302"/>
        <end position="322"/>
    </location>
</feature>
<evidence type="ECO:0000256" key="6">
    <source>
        <dbReference type="SAM" id="Phobius"/>
    </source>
</evidence>
<keyword evidence="3 6" id="KW-0812">Transmembrane</keyword>
<feature type="transmembrane region" description="Helical" evidence="6">
    <location>
        <begin position="59"/>
        <end position="78"/>
    </location>
</feature>
<name>A0A381WCL8_9ZZZZ</name>
<feature type="transmembrane region" description="Helical" evidence="6">
    <location>
        <begin position="16"/>
        <end position="39"/>
    </location>
</feature>
<keyword evidence="2" id="KW-1003">Cell membrane</keyword>
<proteinExistence type="predicted"/>
<evidence type="ECO:0000256" key="4">
    <source>
        <dbReference type="ARBA" id="ARBA00022989"/>
    </source>
</evidence>
<feature type="transmembrane region" description="Helical" evidence="6">
    <location>
        <begin position="329"/>
        <end position="350"/>
    </location>
</feature>
<reference evidence="7" key="1">
    <citation type="submission" date="2018-05" db="EMBL/GenBank/DDBJ databases">
        <authorList>
            <person name="Lanie J.A."/>
            <person name="Ng W.-L."/>
            <person name="Kazmierczak K.M."/>
            <person name="Andrzejewski T.M."/>
            <person name="Davidsen T.M."/>
            <person name="Wayne K.J."/>
            <person name="Tettelin H."/>
            <person name="Glass J.I."/>
            <person name="Rusch D."/>
            <person name="Podicherti R."/>
            <person name="Tsui H.-C.T."/>
            <person name="Winkler M.E."/>
        </authorList>
    </citation>
    <scope>NUCLEOTIDE SEQUENCE</scope>
</reference>
<keyword evidence="4 6" id="KW-1133">Transmembrane helix</keyword>
<dbReference type="EMBL" id="UINC01011240">
    <property type="protein sequence ID" value="SVA49693.1"/>
    <property type="molecule type" value="Genomic_DNA"/>
</dbReference>
<evidence type="ECO:0000313" key="7">
    <source>
        <dbReference type="EMBL" id="SVA49693.1"/>
    </source>
</evidence>
<dbReference type="PANTHER" id="PTHR30250:SF28">
    <property type="entry name" value="POLYSACCHARIDE BIOSYNTHESIS PROTEIN"/>
    <property type="match status" value="1"/>
</dbReference>
<gene>
    <name evidence="7" type="ORF">METZ01_LOCUS102547</name>
</gene>